<dbReference type="OrthoDB" id="5966279at2"/>
<dbReference type="InterPro" id="IPR004891">
    <property type="entry name" value="Mercury-R_MerC"/>
</dbReference>
<evidence type="ECO:0000313" key="2">
    <source>
        <dbReference type="EMBL" id="QDH69537.1"/>
    </source>
</evidence>
<feature type="transmembrane region" description="Helical" evidence="1">
    <location>
        <begin position="54"/>
        <end position="72"/>
    </location>
</feature>
<dbReference type="KEGG" id="lyj:FKV23_05105"/>
<proteinExistence type="predicted"/>
<dbReference type="RefSeq" id="WP_141622878.1">
    <property type="nucleotide sequence ID" value="NZ_CP041242.1"/>
</dbReference>
<organism evidence="2 3">
    <name type="scientific">Marilutibacter alkalisoli</name>
    <dbReference type="NCBI Taxonomy" id="2591633"/>
    <lineage>
        <taxon>Bacteria</taxon>
        <taxon>Pseudomonadati</taxon>
        <taxon>Pseudomonadota</taxon>
        <taxon>Gammaproteobacteria</taxon>
        <taxon>Lysobacterales</taxon>
        <taxon>Lysobacteraceae</taxon>
        <taxon>Marilutibacter</taxon>
    </lineage>
</organism>
<dbReference type="GO" id="GO:0016020">
    <property type="term" value="C:membrane"/>
    <property type="evidence" value="ECO:0007669"/>
    <property type="project" value="InterPro"/>
</dbReference>
<feature type="transmembrane region" description="Helical" evidence="1">
    <location>
        <begin position="21"/>
        <end position="42"/>
    </location>
</feature>
<accession>A0A514BQ95</accession>
<protein>
    <submittedName>
        <fullName evidence="2">MerC domain-containing protein</fullName>
    </submittedName>
</protein>
<keyword evidence="1" id="KW-0812">Transmembrane</keyword>
<keyword evidence="3" id="KW-1185">Reference proteome</keyword>
<sequence>MLSPKPQPLFRRFLDRIGAAGSLLCAAHCALVPIMIATLPSLGVSGWFDDSFELAFVIFATALGLFSVAWGYRRHRAVRALSLLVPGLFVLWLGVLYRPLHEALLPHAVAMTFGGTLVGLAHLANLRLNHGHVHDASCAH</sequence>
<keyword evidence="1" id="KW-1133">Transmembrane helix</keyword>
<evidence type="ECO:0000256" key="1">
    <source>
        <dbReference type="SAM" id="Phobius"/>
    </source>
</evidence>
<gene>
    <name evidence="2" type="ORF">FKV23_05105</name>
</gene>
<feature type="transmembrane region" description="Helical" evidence="1">
    <location>
        <begin position="103"/>
        <end position="124"/>
    </location>
</feature>
<keyword evidence="1" id="KW-0472">Membrane</keyword>
<dbReference type="Pfam" id="PF03203">
    <property type="entry name" value="MerC"/>
    <property type="match status" value="1"/>
</dbReference>
<dbReference type="GO" id="GO:0015097">
    <property type="term" value="F:mercury ion transmembrane transporter activity"/>
    <property type="evidence" value="ECO:0007669"/>
    <property type="project" value="InterPro"/>
</dbReference>
<dbReference type="EMBL" id="CP041242">
    <property type="protein sequence ID" value="QDH69537.1"/>
    <property type="molecule type" value="Genomic_DNA"/>
</dbReference>
<dbReference type="Proteomes" id="UP000317199">
    <property type="component" value="Chromosome"/>
</dbReference>
<name>A0A514BQ95_9GAMM</name>
<dbReference type="AlphaFoldDB" id="A0A514BQ95"/>
<reference evidence="2 3" key="1">
    <citation type="submission" date="2019-06" db="EMBL/GenBank/DDBJ databases">
        <title>Lysobacter alkalisoli sp. nov. isolated from saline-alkali soil.</title>
        <authorList>
            <person name="Sun J.-Q."/>
            <person name="Xu L."/>
        </authorList>
    </citation>
    <scope>NUCLEOTIDE SEQUENCE [LARGE SCALE GENOMIC DNA]</scope>
    <source>
        <strain evidence="2 3">SJ-36</strain>
    </source>
</reference>
<evidence type="ECO:0000313" key="3">
    <source>
        <dbReference type="Proteomes" id="UP000317199"/>
    </source>
</evidence>
<feature type="transmembrane region" description="Helical" evidence="1">
    <location>
        <begin position="79"/>
        <end position="97"/>
    </location>
</feature>